<gene>
    <name evidence="1" type="ORF">B0H65DRAFT_158236</name>
</gene>
<dbReference type="EMBL" id="JAUEPP010000003">
    <property type="protein sequence ID" value="KAK3347883.1"/>
    <property type="molecule type" value="Genomic_DNA"/>
</dbReference>
<reference evidence="1" key="2">
    <citation type="submission" date="2023-06" db="EMBL/GenBank/DDBJ databases">
        <authorList>
            <consortium name="Lawrence Berkeley National Laboratory"/>
            <person name="Haridas S."/>
            <person name="Hensen N."/>
            <person name="Bonometti L."/>
            <person name="Westerberg I."/>
            <person name="Brannstrom I.O."/>
            <person name="Guillou S."/>
            <person name="Cros-Aarteil S."/>
            <person name="Calhoun S."/>
            <person name="Kuo A."/>
            <person name="Mondo S."/>
            <person name="Pangilinan J."/>
            <person name="Riley R."/>
            <person name="Labutti K."/>
            <person name="Andreopoulos B."/>
            <person name="Lipzen A."/>
            <person name="Chen C."/>
            <person name="Yanf M."/>
            <person name="Daum C."/>
            <person name="Ng V."/>
            <person name="Clum A."/>
            <person name="Steindorff A."/>
            <person name="Ohm R."/>
            <person name="Martin F."/>
            <person name="Silar P."/>
            <person name="Natvig D."/>
            <person name="Lalanne C."/>
            <person name="Gautier V."/>
            <person name="Ament-Velasquez S.L."/>
            <person name="Kruys A."/>
            <person name="Hutchinson M.I."/>
            <person name="Powell A.J."/>
            <person name="Barry K."/>
            <person name="Miller A.N."/>
            <person name="Grigoriev I.V."/>
            <person name="Debuchy R."/>
            <person name="Gladieux P."/>
            <person name="Thoren M.H."/>
            <person name="Johannesson H."/>
        </authorList>
    </citation>
    <scope>NUCLEOTIDE SEQUENCE</scope>
    <source>
        <strain evidence="1">CBS 560.94</strain>
    </source>
</reference>
<sequence length="327" mass="37734">MGQRSSSPKKRSVCGLYLVTENALARLSVRQTELHTCDYQTTARPTSRLFTLLVTQRIAIWPHPVTELDHRGSSYSHRIMKLSNLSWRYRRTLEYLKPTSYTPSVPFLFLFIANKISSASILSTTRHYPHYRFQGIRPQPLHSFIGSPLALGDRRQRTSTVASPHIEEWEATVDLPYPAVKCVITQVTHASPDQRCWAVLVLGAFYDANDRILWQTEIFLGDKAEDSEETYEDSYSVSDTEEDQTISQILNQYDNEHDNDFDDAHSETGSEDSDFDYLRQRARILARINESAAQQDHWAHNSSYPVPSRLWDPIQQTWVDVYPQGNY</sequence>
<dbReference type="GeneID" id="87858352"/>
<evidence type="ECO:0000313" key="2">
    <source>
        <dbReference type="Proteomes" id="UP001278500"/>
    </source>
</evidence>
<dbReference type="AlphaFoldDB" id="A0AAE0JHA4"/>
<accession>A0AAE0JHA4</accession>
<name>A0AAE0JHA4_9PEZI</name>
<protein>
    <submittedName>
        <fullName evidence="1">Uncharacterized protein</fullName>
    </submittedName>
</protein>
<dbReference type="Proteomes" id="UP001278500">
    <property type="component" value="Unassembled WGS sequence"/>
</dbReference>
<reference evidence="1" key="1">
    <citation type="journal article" date="2023" name="Mol. Phylogenet. Evol.">
        <title>Genome-scale phylogeny and comparative genomics of the fungal order Sordariales.</title>
        <authorList>
            <person name="Hensen N."/>
            <person name="Bonometti L."/>
            <person name="Westerberg I."/>
            <person name="Brannstrom I.O."/>
            <person name="Guillou S."/>
            <person name="Cros-Aarteil S."/>
            <person name="Calhoun S."/>
            <person name="Haridas S."/>
            <person name="Kuo A."/>
            <person name="Mondo S."/>
            <person name="Pangilinan J."/>
            <person name="Riley R."/>
            <person name="LaButti K."/>
            <person name="Andreopoulos B."/>
            <person name="Lipzen A."/>
            <person name="Chen C."/>
            <person name="Yan M."/>
            <person name="Daum C."/>
            <person name="Ng V."/>
            <person name="Clum A."/>
            <person name="Steindorff A."/>
            <person name="Ohm R.A."/>
            <person name="Martin F."/>
            <person name="Silar P."/>
            <person name="Natvig D.O."/>
            <person name="Lalanne C."/>
            <person name="Gautier V."/>
            <person name="Ament-Velasquez S.L."/>
            <person name="Kruys A."/>
            <person name="Hutchinson M.I."/>
            <person name="Powell A.J."/>
            <person name="Barry K."/>
            <person name="Miller A.N."/>
            <person name="Grigoriev I.V."/>
            <person name="Debuchy R."/>
            <person name="Gladieux P."/>
            <person name="Hiltunen Thoren M."/>
            <person name="Johannesson H."/>
        </authorList>
    </citation>
    <scope>NUCLEOTIDE SEQUENCE</scope>
    <source>
        <strain evidence="1">CBS 560.94</strain>
    </source>
</reference>
<comment type="caution">
    <text evidence="1">The sequence shown here is derived from an EMBL/GenBank/DDBJ whole genome shotgun (WGS) entry which is preliminary data.</text>
</comment>
<organism evidence="1 2">
    <name type="scientific">Neurospora tetraspora</name>
    <dbReference type="NCBI Taxonomy" id="94610"/>
    <lineage>
        <taxon>Eukaryota</taxon>
        <taxon>Fungi</taxon>
        <taxon>Dikarya</taxon>
        <taxon>Ascomycota</taxon>
        <taxon>Pezizomycotina</taxon>
        <taxon>Sordariomycetes</taxon>
        <taxon>Sordariomycetidae</taxon>
        <taxon>Sordariales</taxon>
        <taxon>Sordariaceae</taxon>
        <taxon>Neurospora</taxon>
    </lineage>
</organism>
<dbReference type="RefSeq" id="XP_062682965.1">
    <property type="nucleotide sequence ID" value="XM_062821198.1"/>
</dbReference>
<keyword evidence="2" id="KW-1185">Reference proteome</keyword>
<proteinExistence type="predicted"/>
<evidence type="ECO:0000313" key="1">
    <source>
        <dbReference type="EMBL" id="KAK3347883.1"/>
    </source>
</evidence>